<dbReference type="Proteomes" id="UP000067461">
    <property type="component" value="Chromosome"/>
</dbReference>
<dbReference type="EMBL" id="AP014568">
    <property type="protein sequence ID" value="BAO81473.1"/>
    <property type="molecule type" value="Genomic_DNA"/>
</dbReference>
<dbReference type="InterPro" id="IPR036760">
    <property type="entry name" value="SspB-like_sf"/>
</dbReference>
<dbReference type="InterPro" id="IPR007481">
    <property type="entry name" value="SspB"/>
</dbReference>
<feature type="region of interest" description="Disordered" evidence="1">
    <location>
        <begin position="108"/>
        <end position="163"/>
    </location>
</feature>
<gene>
    <name evidence="2" type="ORF">SRAA_1619</name>
</gene>
<dbReference type="SUPFAM" id="SSF101738">
    <property type="entry name" value="SspB-like"/>
    <property type="match status" value="1"/>
</dbReference>
<dbReference type="RefSeq" id="WP_045531998.1">
    <property type="nucleotide sequence ID" value="NZ_AP014568.1"/>
</dbReference>
<dbReference type="GO" id="GO:0005829">
    <property type="term" value="C:cytosol"/>
    <property type="evidence" value="ECO:0007669"/>
    <property type="project" value="TreeGrafter"/>
</dbReference>
<evidence type="ECO:0000256" key="1">
    <source>
        <dbReference type="SAM" id="MobiDB-lite"/>
    </source>
</evidence>
<protein>
    <submittedName>
        <fullName evidence="2">Stringent starvation protein B</fullName>
    </submittedName>
</protein>
<accession>A0A060NPM0</accession>
<dbReference type="STRING" id="1458425.SRAA_1619"/>
<dbReference type="AlphaFoldDB" id="A0A060NPM0"/>
<keyword evidence="3" id="KW-1185">Reference proteome</keyword>
<proteinExistence type="predicted"/>
<dbReference type="Gene3D" id="2.30.30.220">
    <property type="entry name" value="SspB-like"/>
    <property type="match status" value="1"/>
</dbReference>
<evidence type="ECO:0000313" key="3">
    <source>
        <dbReference type="Proteomes" id="UP000067461"/>
    </source>
</evidence>
<organism evidence="2 3">
    <name type="scientific">Serpentinimonas raichei</name>
    <dbReference type="NCBI Taxonomy" id="1458425"/>
    <lineage>
        <taxon>Bacteria</taxon>
        <taxon>Pseudomonadati</taxon>
        <taxon>Pseudomonadota</taxon>
        <taxon>Betaproteobacteria</taxon>
        <taxon>Burkholderiales</taxon>
        <taxon>Comamonadaceae</taxon>
        <taxon>Serpentinimonas</taxon>
    </lineage>
</organism>
<dbReference type="HOGENOM" id="CLU_118425_1_0_4"/>
<dbReference type="OrthoDB" id="9797358at2"/>
<dbReference type="GO" id="GO:0045732">
    <property type="term" value="P:positive regulation of protein catabolic process"/>
    <property type="evidence" value="ECO:0007669"/>
    <property type="project" value="TreeGrafter"/>
</dbReference>
<dbReference type="Pfam" id="PF04386">
    <property type="entry name" value="SspB"/>
    <property type="match status" value="1"/>
</dbReference>
<dbReference type="NCBIfam" id="NF008769">
    <property type="entry name" value="PRK11798.2-5"/>
    <property type="match status" value="1"/>
</dbReference>
<dbReference type="PANTHER" id="PTHR37486">
    <property type="entry name" value="STRINGENT STARVATION PROTEIN B"/>
    <property type="match status" value="1"/>
</dbReference>
<name>A0A060NPM0_9BURK</name>
<evidence type="ECO:0000313" key="2">
    <source>
        <dbReference type="EMBL" id="BAO81473.1"/>
    </source>
</evidence>
<dbReference type="KEGG" id="cbaa:SRAA_1619"/>
<reference evidence="2 3" key="1">
    <citation type="journal article" date="2014" name="Nat. Commun.">
        <title>Physiological and genomic features of highly alkaliphilic hydrogen-utilizing Betaproteobacteria from a continental serpentinizing site.</title>
        <authorList>
            <person name="Suzuki S."/>
            <person name="Kuenen J.G."/>
            <person name="Schipper K."/>
            <person name="van der Velde S."/>
            <person name="Ishii S."/>
            <person name="Wu A."/>
            <person name="Sorokin D.Y."/>
            <person name="Tenney A."/>
            <person name="Meng X.Y."/>
            <person name="Morrill P.L."/>
            <person name="Kamagata Y."/>
            <person name="Muyzer G."/>
            <person name="Nealson K.H."/>
        </authorList>
    </citation>
    <scope>NUCLEOTIDE SEQUENCE [LARGE SCALE GENOMIC DNA]</scope>
    <source>
        <strain evidence="2 3">A1</strain>
    </source>
</reference>
<sequence length="163" mass="17577">MSQDPLPSTRPYLIRALHEWCSDNGFTPHLVVAVDATVRVPREFVQDGKIVLNSSYEATSNLQLGNETIEFKARFGGVPRDVQVPIDHVLAIFAHENGHGMAFEAPAPLQQSEDEGTRVGLKVVEADATGSEQIPESGDSEAPSDPPKPGGSPTGRPALRRVK</sequence>
<dbReference type="PIRSF" id="PIRSF005276">
    <property type="entry name" value="SspB"/>
    <property type="match status" value="1"/>
</dbReference>
<dbReference type="PANTHER" id="PTHR37486:SF1">
    <property type="entry name" value="STRINGENT STARVATION PROTEIN B"/>
    <property type="match status" value="1"/>
</dbReference>
<dbReference type="GO" id="GO:0005840">
    <property type="term" value="C:ribosome"/>
    <property type="evidence" value="ECO:0007669"/>
    <property type="project" value="TreeGrafter"/>
</dbReference>